<dbReference type="SUPFAM" id="SSF48452">
    <property type="entry name" value="TPR-like"/>
    <property type="match status" value="1"/>
</dbReference>
<name>A0A1H2IYN6_9BACT</name>
<reference evidence="2" key="1">
    <citation type="submission" date="2016-10" db="EMBL/GenBank/DDBJ databases">
        <authorList>
            <person name="Varghese N."/>
            <person name="Submissions S."/>
        </authorList>
    </citation>
    <scope>NUCLEOTIDE SEQUENCE [LARGE SCALE GENOMIC DNA]</scope>
    <source>
        <strain evidence="2">DSM 3384</strain>
    </source>
</reference>
<accession>A0A1H2IYN6</accession>
<sequence>MPAKQSKNRIMKGVGVLLILAAFGLGYARMHLYPFAIKPEVKLIVDSRLSHLIALDHPGFLADMLFIQVNLHSGSMMWKPNFIDFDSQWAYRIMDVITDLDPKFFTAYLFSAMGLVHYHDDVKLAEPILKKGMKVFPDAWELPFWAGFGYYNRQGDFETASKYMWEAYNKPDAPRQFLGLMVSAMQRSGNFHQAAMAMKAMMDHTDNPNLKTLYAKKAVRMKNLAVMMKAATAYKEQTGSFPDSLDDLVGARLLNQIPKDPDGLSYQWKKEKNLPGIAR</sequence>
<dbReference type="AlphaFoldDB" id="A0A1H2IYN6"/>
<dbReference type="InterPro" id="IPR011990">
    <property type="entry name" value="TPR-like_helical_dom_sf"/>
</dbReference>
<keyword evidence="2" id="KW-1185">Reference proteome</keyword>
<dbReference type="RefSeq" id="WP_092236235.1">
    <property type="nucleotide sequence ID" value="NZ_FNLL01000010.1"/>
</dbReference>
<organism evidence="1 2">
    <name type="scientific">Desulfobacula phenolica</name>
    <dbReference type="NCBI Taxonomy" id="90732"/>
    <lineage>
        <taxon>Bacteria</taxon>
        <taxon>Pseudomonadati</taxon>
        <taxon>Thermodesulfobacteriota</taxon>
        <taxon>Desulfobacteria</taxon>
        <taxon>Desulfobacterales</taxon>
        <taxon>Desulfobacteraceae</taxon>
        <taxon>Desulfobacula</taxon>
    </lineage>
</organism>
<protein>
    <recommendedName>
        <fullName evidence="3">Tetratricopeptide repeat-containing protein</fullName>
    </recommendedName>
</protein>
<evidence type="ECO:0000313" key="1">
    <source>
        <dbReference type="EMBL" id="SDU49314.1"/>
    </source>
</evidence>
<dbReference type="EMBL" id="FNLL01000010">
    <property type="protein sequence ID" value="SDU49314.1"/>
    <property type="molecule type" value="Genomic_DNA"/>
</dbReference>
<dbReference type="InterPro" id="IPR045584">
    <property type="entry name" value="Pilin-like"/>
</dbReference>
<proteinExistence type="predicted"/>
<evidence type="ECO:0000313" key="2">
    <source>
        <dbReference type="Proteomes" id="UP000199608"/>
    </source>
</evidence>
<dbReference type="SUPFAM" id="SSF54523">
    <property type="entry name" value="Pili subunits"/>
    <property type="match status" value="1"/>
</dbReference>
<gene>
    <name evidence="1" type="ORF">SAMN04487931_11022</name>
</gene>
<evidence type="ECO:0008006" key="3">
    <source>
        <dbReference type="Google" id="ProtNLM"/>
    </source>
</evidence>
<dbReference type="Proteomes" id="UP000199608">
    <property type="component" value="Unassembled WGS sequence"/>
</dbReference>